<dbReference type="InterPro" id="IPR004358">
    <property type="entry name" value="Sig_transdc_His_kin-like_C"/>
</dbReference>
<dbReference type="SUPFAM" id="SSF55874">
    <property type="entry name" value="ATPase domain of HSP90 chaperone/DNA topoisomerase II/histidine kinase"/>
    <property type="match status" value="1"/>
</dbReference>
<evidence type="ECO:0000259" key="5">
    <source>
        <dbReference type="PROSITE" id="PS50109"/>
    </source>
</evidence>
<dbReference type="SMART" id="SM00387">
    <property type="entry name" value="HATPase_c"/>
    <property type="match status" value="1"/>
</dbReference>
<keyword evidence="3" id="KW-0418">Kinase</keyword>
<feature type="domain" description="Histidine kinase" evidence="5">
    <location>
        <begin position="44"/>
        <end position="143"/>
    </location>
</feature>
<sequence length="148" mass="16514">MTSLSGELSTVRAYISIEKERFINRLKVEYDIDETIDLSIPVLAIQPLVENALRHGILKKSEGCTLSLSIERRDEYVVITVQDNGIGIPSAKLPDLFLREGTRAGVGLKNIQRRLMLYYGQGLEVRSIEGQGTTVIMKIPNSKRGNVL</sequence>
<dbReference type="AlphaFoldDB" id="A0A2U3LRB1"/>
<dbReference type="GO" id="GO:0004673">
    <property type="term" value="F:protein histidine kinase activity"/>
    <property type="evidence" value="ECO:0007669"/>
    <property type="project" value="UniProtKB-EC"/>
</dbReference>
<keyword evidence="3" id="KW-0808">Transferase</keyword>
<dbReference type="PROSITE" id="PS50109">
    <property type="entry name" value="HIS_KIN"/>
    <property type="match status" value="1"/>
</dbReference>
<dbReference type="PANTHER" id="PTHR34220">
    <property type="entry name" value="SENSOR HISTIDINE KINASE YPDA"/>
    <property type="match status" value="1"/>
</dbReference>
<dbReference type="InterPro" id="IPR003594">
    <property type="entry name" value="HATPase_dom"/>
</dbReference>
<dbReference type="GO" id="GO:0000160">
    <property type="term" value="P:phosphorelay signal transduction system"/>
    <property type="evidence" value="ECO:0007669"/>
    <property type="project" value="UniProtKB-KW"/>
</dbReference>
<dbReference type="PANTHER" id="PTHR34220:SF7">
    <property type="entry name" value="SENSOR HISTIDINE KINASE YPDA"/>
    <property type="match status" value="1"/>
</dbReference>
<dbReference type="Pfam" id="PF02518">
    <property type="entry name" value="HATPase_c"/>
    <property type="match status" value="1"/>
</dbReference>
<dbReference type="Proteomes" id="UP000238916">
    <property type="component" value="Unassembled WGS sequence"/>
</dbReference>
<reference evidence="7" key="1">
    <citation type="submission" date="2018-02" db="EMBL/GenBank/DDBJ databases">
        <authorList>
            <person name="Hausmann B."/>
        </authorList>
    </citation>
    <scope>NUCLEOTIDE SEQUENCE [LARGE SCALE GENOMIC DNA]</scope>
    <source>
        <strain evidence="7">Peat soil MAG SbF1</strain>
    </source>
</reference>
<dbReference type="InterPro" id="IPR005467">
    <property type="entry name" value="His_kinase_dom"/>
</dbReference>
<accession>A0A2U3LRB1</accession>
<gene>
    <name evidence="6" type="ORF">SBF1_7560002</name>
</gene>
<dbReference type="Gene3D" id="3.30.565.10">
    <property type="entry name" value="Histidine kinase-like ATPase, C-terminal domain"/>
    <property type="match status" value="1"/>
</dbReference>
<evidence type="ECO:0000256" key="1">
    <source>
        <dbReference type="ARBA" id="ARBA00000085"/>
    </source>
</evidence>
<dbReference type="EC" id="2.7.13.3" evidence="2"/>
<evidence type="ECO:0000256" key="2">
    <source>
        <dbReference type="ARBA" id="ARBA00012438"/>
    </source>
</evidence>
<protein>
    <recommendedName>
        <fullName evidence="2">histidine kinase</fullName>
        <ecNumber evidence="2">2.7.13.3</ecNumber>
    </recommendedName>
</protein>
<evidence type="ECO:0000313" key="6">
    <source>
        <dbReference type="EMBL" id="SPF54471.1"/>
    </source>
</evidence>
<dbReference type="PRINTS" id="PR00344">
    <property type="entry name" value="BCTRLSENSOR"/>
</dbReference>
<comment type="catalytic activity">
    <reaction evidence="1">
        <text>ATP + protein L-histidine = ADP + protein N-phospho-L-histidine.</text>
        <dbReference type="EC" id="2.7.13.3"/>
    </reaction>
</comment>
<evidence type="ECO:0000256" key="3">
    <source>
        <dbReference type="ARBA" id="ARBA00022777"/>
    </source>
</evidence>
<name>A0A2U3LRB1_9FIRM</name>
<dbReference type="EMBL" id="OMOF01000730">
    <property type="protein sequence ID" value="SPF54471.1"/>
    <property type="molecule type" value="Genomic_DNA"/>
</dbReference>
<dbReference type="InterPro" id="IPR036890">
    <property type="entry name" value="HATPase_C_sf"/>
</dbReference>
<keyword evidence="4" id="KW-0902">Two-component regulatory system</keyword>
<dbReference type="InterPro" id="IPR050640">
    <property type="entry name" value="Bact_2-comp_sensor_kinase"/>
</dbReference>
<organism evidence="6 7">
    <name type="scientific">Candidatus Desulfosporosinus infrequens</name>
    <dbReference type="NCBI Taxonomy" id="2043169"/>
    <lineage>
        <taxon>Bacteria</taxon>
        <taxon>Bacillati</taxon>
        <taxon>Bacillota</taxon>
        <taxon>Clostridia</taxon>
        <taxon>Eubacteriales</taxon>
        <taxon>Desulfitobacteriaceae</taxon>
        <taxon>Desulfosporosinus</taxon>
    </lineage>
</organism>
<evidence type="ECO:0000256" key="4">
    <source>
        <dbReference type="ARBA" id="ARBA00023012"/>
    </source>
</evidence>
<evidence type="ECO:0000313" key="7">
    <source>
        <dbReference type="Proteomes" id="UP000238916"/>
    </source>
</evidence>
<proteinExistence type="predicted"/>